<reference evidence="1 2" key="1">
    <citation type="submission" date="2017-05" db="EMBL/GenBank/DDBJ databases">
        <title>Isolation of Rhodococcus sp. S2-17 biodegrading of BP-3.</title>
        <authorList>
            <person name="Lee Y."/>
            <person name="Kim K.H."/>
            <person name="Chun B.H."/>
            <person name="Jung H.S."/>
            <person name="Jeon C.O."/>
        </authorList>
    </citation>
    <scope>NUCLEOTIDE SEQUENCE [LARGE SCALE GENOMIC DNA]</scope>
    <source>
        <strain evidence="1 2">S2-17</strain>
    </source>
</reference>
<keyword evidence="2" id="KW-1185">Reference proteome</keyword>
<protein>
    <recommendedName>
        <fullName evidence="3">DUF3263 domain-containing protein</fullName>
    </recommendedName>
</protein>
<accession>A0A2S2BZ13</accession>
<dbReference type="Pfam" id="PF11662">
    <property type="entry name" value="DUF3263"/>
    <property type="match status" value="1"/>
</dbReference>
<organism evidence="1 2">
    <name type="scientific">Rhodococcus oxybenzonivorans</name>
    <dbReference type="NCBI Taxonomy" id="1990687"/>
    <lineage>
        <taxon>Bacteria</taxon>
        <taxon>Bacillati</taxon>
        <taxon>Actinomycetota</taxon>
        <taxon>Actinomycetes</taxon>
        <taxon>Mycobacteriales</taxon>
        <taxon>Nocardiaceae</taxon>
        <taxon>Rhodococcus</taxon>
    </lineage>
</organism>
<evidence type="ECO:0000313" key="1">
    <source>
        <dbReference type="EMBL" id="AWK73880.1"/>
    </source>
</evidence>
<dbReference type="Proteomes" id="UP000245711">
    <property type="component" value="Chromosome"/>
</dbReference>
<proteinExistence type="predicted"/>
<dbReference type="AlphaFoldDB" id="A0A2S2BZ13"/>
<gene>
    <name evidence="1" type="ORF">CBI38_22280</name>
</gene>
<dbReference type="OrthoDB" id="4473003at2"/>
<evidence type="ECO:0000313" key="2">
    <source>
        <dbReference type="Proteomes" id="UP000245711"/>
    </source>
</evidence>
<name>A0A2S2BZ13_9NOCA</name>
<dbReference type="EMBL" id="CP021354">
    <property type="protein sequence ID" value="AWK73880.1"/>
    <property type="molecule type" value="Genomic_DNA"/>
</dbReference>
<evidence type="ECO:0008006" key="3">
    <source>
        <dbReference type="Google" id="ProtNLM"/>
    </source>
</evidence>
<dbReference type="InterPro" id="IPR021678">
    <property type="entry name" value="DUF3263"/>
</dbReference>
<sequence length="88" mass="10147">MDRETDIIDFARRWRHWGGGSESDIFVEFGLTSREYFERLEALVNRGALANQPVEIRQEIRDICRARLASAHRRTTMIDGACARDHAG</sequence>
<dbReference type="KEGG" id="roz:CBI38_22280"/>